<dbReference type="GO" id="GO:0071973">
    <property type="term" value="P:bacterial-type flagellum-dependent cell motility"/>
    <property type="evidence" value="ECO:0007669"/>
    <property type="project" value="InterPro"/>
</dbReference>
<comment type="similarity">
    <text evidence="3">Belongs to the FliH family.</text>
</comment>
<comment type="function">
    <text evidence="1">Needed for flagellar regrowth and assembly.</text>
</comment>
<dbReference type="PANTHER" id="PTHR34982:SF1">
    <property type="entry name" value="FLAGELLAR ASSEMBLY PROTEIN FLIH"/>
    <property type="match status" value="1"/>
</dbReference>
<dbReference type="AlphaFoldDB" id="A0A3P1SRE9"/>
<evidence type="ECO:0000256" key="2">
    <source>
        <dbReference type="ARBA" id="ARBA00004496"/>
    </source>
</evidence>
<evidence type="ECO:0000256" key="8">
    <source>
        <dbReference type="ARBA" id="ARBA00022927"/>
    </source>
</evidence>
<dbReference type="PRINTS" id="PR01003">
    <property type="entry name" value="FLGFLIH"/>
</dbReference>
<dbReference type="GO" id="GO:0015031">
    <property type="term" value="P:protein transport"/>
    <property type="evidence" value="ECO:0007669"/>
    <property type="project" value="UniProtKB-KW"/>
</dbReference>
<accession>A0A3P1SRE9</accession>
<evidence type="ECO:0000256" key="4">
    <source>
        <dbReference type="ARBA" id="ARBA00016507"/>
    </source>
</evidence>
<keyword evidence="5" id="KW-0813">Transport</keyword>
<evidence type="ECO:0000256" key="1">
    <source>
        <dbReference type="ARBA" id="ARBA00003041"/>
    </source>
</evidence>
<evidence type="ECO:0000256" key="9">
    <source>
        <dbReference type="ARBA" id="ARBA00023225"/>
    </source>
</evidence>
<keyword evidence="8" id="KW-0653">Protein transport</keyword>
<dbReference type="InterPro" id="IPR038495">
    <property type="entry name" value="ATPase_E_C"/>
</dbReference>
<dbReference type="InterPro" id="IPR018035">
    <property type="entry name" value="Flagellar_FliH/T3SS_HrpE"/>
</dbReference>
<organism evidence="11 12">
    <name type="scientific">Amphritea balenae</name>
    <dbReference type="NCBI Taxonomy" id="452629"/>
    <lineage>
        <taxon>Bacteria</taxon>
        <taxon>Pseudomonadati</taxon>
        <taxon>Pseudomonadota</taxon>
        <taxon>Gammaproteobacteria</taxon>
        <taxon>Oceanospirillales</taxon>
        <taxon>Oceanospirillaceae</taxon>
        <taxon>Amphritea</taxon>
    </lineage>
</organism>
<dbReference type="RefSeq" id="WP_124926072.1">
    <property type="nucleotide sequence ID" value="NZ_BMOH01000004.1"/>
</dbReference>
<evidence type="ECO:0000259" key="10">
    <source>
        <dbReference type="Pfam" id="PF02108"/>
    </source>
</evidence>
<dbReference type="Proteomes" id="UP000267535">
    <property type="component" value="Unassembled WGS sequence"/>
</dbReference>
<dbReference type="GO" id="GO:0003774">
    <property type="term" value="F:cytoskeletal motor activity"/>
    <property type="evidence" value="ECO:0007669"/>
    <property type="project" value="InterPro"/>
</dbReference>
<proteinExistence type="inferred from homology"/>
<dbReference type="InterPro" id="IPR051472">
    <property type="entry name" value="T3SS_Stator/FliH"/>
</dbReference>
<keyword evidence="11" id="KW-0969">Cilium</keyword>
<protein>
    <recommendedName>
        <fullName evidence="4">Flagellar assembly protein FliH</fullName>
    </recommendedName>
</protein>
<dbReference type="EMBL" id="RQXV01000005">
    <property type="protein sequence ID" value="RRC99235.1"/>
    <property type="molecule type" value="Genomic_DNA"/>
</dbReference>
<keyword evidence="6" id="KW-0963">Cytoplasm</keyword>
<evidence type="ECO:0000256" key="7">
    <source>
        <dbReference type="ARBA" id="ARBA00022795"/>
    </source>
</evidence>
<name>A0A3P1SRE9_9GAMM</name>
<dbReference type="GO" id="GO:0009288">
    <property type="term" value="C:bacterial-type flagellum"/>
    <property type="evidence" value="ECO:0007669"/>
    <property type="project" value="InterPro"/>
</dbReference>
<evidence type="ECO:0000256" key="5">
    <source>
        <dbReference type="ARBA" id="ARBA00022448"/>
    </source>
</evidence>
<keyword evidence="11" id="KW-0966">Cell projection</keyword>
<keyword evidence="7" id="KW-1005">Bacterial flagellum biogenesis</keyword>
<evidence type="ECO:0000313" key="11">
    <source>
        <dbReference type="EMBL" id="RRC99235.1"/>
    </source>
</evidence>
<evidence type="ECO:0000256" key="3">
    <source>
        <dbReference type="ARBA" id="ARBA00006602"/>
    </source>
</evidence>
<evidence type="ECO:0000313" key="12">
    <source>
        <dbReference type="Proteomes" id="UP000267535"/>
    </source>
</evidence>
<keyword evidence="12" id="KW-1185">Reference proteome</keyword>
<keyword evidence="11" id="KW-0282">Flagellum</keyword>
<dbReference type="GO" id="GO:0044781">
    <property type="term" value="P:bacterial-type flagellum organization"/>
    <property type="evidence" value="ECO:0007669"/>
    <property type="project" value="UniProtKB-KW"/>
</dbReference>
<dbReference type="GO" id="GO:0005829">
    <property type="term" value="C:cytosol"/>
    <property type="evidence" value="ECO:0007669"/>
    <property type="project" value="TreeGrafter"/>
</dbReference>
<feature type="domain" description="Flagellar assembly protein FliH/Type III secretion system HrpE" evidence="10">
    <location>
        <begin position="112"/>
        <end position="233"/>
    </location>
</feature>
<dbReference type="PANTHER" id="PTHR34982">
    <property type="entry name" value="YOP PROTEINS TRANSLOCATION PROTEIN L"/>
    <property type="match status" value="1"/>
</dbReference>
<comment type="subcellular location">
    <subcellularLocation>
        <location evidence="2">Cytoplasm</location>
    </subcellularLocation>
</comment>
<gene>
    <name evidence="11" type="ORF">EHS89_10310</name>
</gene>
<dbReference type="Gene3D" id="3.30.2320.30">
    <property type="entry name" value="ATP synthase, E subunit, C-terminal"/>
    <property type="match status" value="1"/>
</dbReference>
<comment type="caution">
    <text evidence="11">The sequence shown here is derived from an EMBL/GenBank/DDBJ whole genome shotgun (WGS) entry which is preliminary data.</text>
</comment>
<dbReference type="OrthoDB" id="8480773at2"/>
<dbReference type="SUPFAM" id="SSF160527">
    <property type="entry name" value="V-type ATPase subunit E-like"/>
    <property type="match status" value="1"/>
</dbReference>
<keyword evidence="9" id="KW-1006">Bacterial flagellum protein export</keyword>
<sequence length="254" mass="27945">MSMKAIDKTVIRIRAEDARAAALWTLPIVQSKHVVALQEKPVAVVQEAEEELLGDEYPGAKLTLAELEKIREDAYQEGLQQGRDEGLQQGLEEGRVAGHKEGLEKAQLEIDQKAQLLSELQQQLDFPLKQLDADVERLIVDMVLELSQALLSVELQERTEVVTKAVEEAVALLPQTSGEIKILANSADLATLEPLLKLNERWSLVEDNAIAHGGCKVTSGYGLIDNTVERRFAAAADQLKQALAQSSHDSDDHD</sequence>
<reference evidence="11 12" key="1">
    <citation type="submission" date="2018-11" db="EMBL/GenBank/DDBJ databases">
        <title>The draft genome sequence of Amphritea balenae JAMM 1525T.</title>
        <authorList>
            <person name="Fang Z."/>
            <person name="Zhang Y."/>
            <person name="Han X."/>
        </authorList>
    </citation>
    <scope>NUCLEOTIDE SEQUENCE [LARGE SCALE GENOMIC DNA]</scope>
    <source>
        <strain evidence="11 12">JAMM 1525</strain>
    </source>
</reference>
<dbReference type="Pfam" id="PF02108">
    <property type="entry name" value="FliH"/>
    <property type="match status" value="1"/>
</dbReference>
<evidence type="ECO:0000256" key="6">
    <source>
        <dbReference type="ARBA" id="ARBA00022490"/>
    </source>
</evidence>
<dbReference type="InterPro" id="IPR000563">
    <property type="entry name" value="Flag_FliH"/>
</dbReference>